<dbReference type="Proteomes" id="UP000051166">
    <property type="component" value="Unassembled WGS sequence"/>
</dbReference>
<feature type="domain" description="N-acetyltransferase" evidence="3">
    <location>
        <begin position="1"/>
        <end position="188"/>
    </location>
</feature>
<dbReference type="SUPFAM" id="SSF55729">
    <property type="entry name" value="Acyl-CoA N-acyltransferases (Nat)"/>
    <property type="match status" value="1"/>
</dbReference>
<dbReference type="GO" id="GO:0016747">
    <property type="term" value="F:acyltransferase activity, transferring groups other than amino-acyl groups"/>
    <property type="evidence" value="ECO:0007669"/>
    <property type="project" value="InterPro"/>
</dbReference>
<dbReference type="Gene3D" id="3.40.630.30">
    <property type="match status" value="1"/>
</dbReference>
<evidence type="ECO:0000313" key="5">
    <source>
        <dbReference type="Proteomes" id="UP000051166"/>
    </source>
</evidence>
<sequence>MLIRQATAADAAQIVPLFNLILEEMELPALQKLSRATLNRAIQKAFASETYRTSKAQTLVAEVDERVAGFAFGYPDENEEAVNQKLLAIFPQVGFPAGTVLFEDDECFKNEWYLDSIAVSPSFQGKGIGTQLLKALPQIARQNNKKCLGLNVDWANPNAAALYKRHGFQKVGTTILSQHHYDHLQKEV</sequence>
<dbReference type="PANTHER" id="PTHR43420:SF52">
    <property type="entry name" value="N-ACETYLTRANSFERASE YODP"/>
    <property type="match status" value="1"/>
</dbReference>
<evidence type="ECO:0000256" key="2">
    <source>
        <dbReference type="ARBA" id="ARBA00023315"/>
    </source>
</evidence>
<evidence type="ECO:0000259" key="3">
    <source>
        <dbReference type="PROSITE" id="PS51186"/>
    </source>
</evidence>
<dbReference type="EMBL" id="AZFQ01000023">
    <property type="protein sequence ID" value="KRL99731.1"/>
    <property type="molecule type" value="Genomic_DNA"/>
</dbReference>
<dbReference type="AlphaFoldDB" id="A0A0R1V800"/>
<evidence type="ECO:0000313" key="4">
    <source>
        <dbReference type="EMBL" id="KRL99731.1"/>
    </source>
</evidence>
<dbReference type="InterPro" id="IPR016181">
    <property type="entry name" value="Acyl_CoA_acyltransferase"/>
</dbReference>
<comment type="caution">
    <text evidence="4">The sequence shown here is derived from an EMBL/GenBank/DDBJ whole genome shotgun (WGS) entry which is preliminary data.</text>
</comment>
<dbReference type="InterPro" id="IPR000182">
    <property type="entry name" value="GNAT_dom"/>
</dbReference>
<keyword evidence="1 4" id="KW-0808">Transferase</keyword>
<dbReference type="STRING" id="1423801.FD50_GL000049"/>
<dbReference type="CDD" id="cd04301">
    <property type="entry name" value="NAT_SF"/>
    <property type="match status" value="1"/>
</dbReference>
<proteinExistence type="predicted"/>
<organism evidence="4 5">
    <name type="scientific">Liquorilactobacillus satsumensis DSM 16230 = JCM 12392</name>
    <dbReference type="NCBI Taxonomy" id="1423801"/>
    <lineage>
        <taxon>Bacteria</taxon>
        <taxon>Bacillati</taxon>
        <taxon>Bacillota</taxon>
        <taxon>Bacilli</taxon>
        <taxon>Lactobacillales</taxon>
        <taxon>Lactobacillaceae</taxon>
        <taxon>Liquorilactobacillus</taxon>
    </lineage>
</organism>
<accession>A0A0R1V800</accession>
<name>A0A0R1V800_9LACO</name>
<keyword evidence="5" id="KW-1185">Reference proteome</keyword>
<dbReference type="PROSITE" id="PS51186">
    <property type="entry name" value="GNAT"/>
    <property type="match status" value="1"/>
</dbReference>
<reference evidence="4 5" key="1">
    <citation type="journal article" date="2015" name="Genome Announc.">
        <title>Expanding the biotechnology potential of lactobacilli through comparative genomics of 213 strains and associated genera.</title>
        <authorList>
            <person name="Sun Z."/>
            <person name="Harris H.M."/>
            <person name="McCann A."/>
            <person name="Guo C."/>
            <person name="Argimon S."/>
            <person name="Zhang W."/>
            <person name="Yang X."/>
            <person name="Jeffery I.B."/>
            <person name="Cooney J.C."/>
            <person name="Kagawa T.F."/>
            <person name="Liu W."/>
            <person name="Song Y."/>
            <person name="Salvetti E."/>
            <person name="Wrobel A."/>
            <person name="Rasinkangas P."/>
            <person name="Parkhill J."/>
            <person name="Rea M.C."/>
            <person name="O'Sullivan O."/>
            <person name="Ritari J."/>
            <person name="Douillard F.P."/>
            <person name="Paul Ross R."/>
            <person name="Yang R."/>
            <person name="Briner A.E."/>
            <person name="Felis G.E."/>
            <person name="de Vos W.M."/>
            <person name="Barrangou R."/>
            <person name="Klaenhammer T.R."/>
            <person name="Caufield P.W."/>
            <person name="Cui Y."/>
            <person name="Zhang H."/>
            <person name="O'Toole P.W."/>
        </authorList>
    </citation>
    <scope>NUCLEOTIDE SEQUENCE [LARGE SCALE GENOMIC DNA]</scope>
    <source>
        <strain evidence="4 5">DSM 16230</strain>
    </source>
</reference>
<dbReference type="PATRIC" id="fig|1423801.4.peg.47"/>
<dbReference type="Pfam" id="PF00583">
    <property type="entry name" value="Acetyltransf_1"/>
    <property type="match status" value="1"/>
</dbReference>
<protein>
    <submittedName>
        <fullName evidence="4">N-acetyltransferase GCN5</fullName>
    </submittedName>
</protein>
<evidence type="ECO:0000256" key="1">
    <source>
        <dbReference type="ARBA" id="ARBA00022679"/>
    </source>
</evidence>
<dbReference type="PANTHER" id="PTHR43420">
    <property type="entry name" value="ACETYLTRANSFERASE"/>
    <property type="match status" value="1"/>
</dbReference>
<dbReference type="GeneID" id="98307517"/>
<dbReference type="RefSeq" id="WP_054756667.1">
    <property type="nucleotide sequence ID" value="NZ_AZFQ01000023.1"/>
</dbReference>
<keyword evidence="2" id="KW-0012">Acyltransferase</keyword>
<dbReference type="InterPro" id="IPR050680">
    <property type="entry name" value="YpeA/RimI_acetyltransf"/>
</dbReference>
<dbReference type="OrthoDB" id="5319888at2"/>
<gene>
    <name evidence="4" type="ORF">FD50_GL000049</name>
</gene>